<dbReference type="Proteomes" id="UP000636800">
    <property type="component" value="Chromosome 10"/>
</dbReference>
<evidence type="ECO:0000313" key="1">
    <source>
        <dbReference type="EMBL" id="KAG0463797.1"/>
    </source>
</evidence>
<sequence length="107" mass="11976">MDRVVVGSRRRIGTVVAWRWRCGVIIARGRRGQGIIWLRFQMPLADGQLDANFSLRSTGGAENLNRADWSRSTSEIFEVNEVLELRSPRANKGLGGFRGLGVEDIYG</sequence>
<gene>
    <name evidence="1" type="ORF">HPP92_019866</name>
</gene>
<protein>
    <submittedName>
        <fullName evidence="1">Uncharacterized protein</fullName>
    </submittedName>
</protein>
<accession>A0A835Q9L9</accession>
<comment type="caution">
    <text evidence="1">The sequence shown here is derived from an EMBL/GenBank/DDBJ whole genome shotgun (WGS) entry which is preliminary data.</text>
</comment>
<evidence type="ECO:0000313" key="2">
    <source>
        <dbReference type="Proteomes" id="UP000636800"/>
    </source>
</evidence>
<keyword evidence="2" id="KW-1185">Reference proteome</keyword>
<name>A0A835Q9L9_VANPL</name>
<organism evidence="1 2">
    <name type="scientific">Vanilla planifolia</name>
    <name type="common">Vanilla</name>
    <dbReference type="NCBI Taxonomy" id="51239"/>
    <lineage>
        <taxon>Eukaryota</taxon>
        <taxon>Viridiplantae</taxon>
        <taxon>Streptophyta</taxon>
        <taxon>Embryophyta</taxon>
        <taxon>Tracheophyta</taxon>
        <taxon>Spermatophyta</taxon>
        <taxon>Magnoliopsida</taxon>
        <taxon>Liliopsida</taxon>
        <taxon>Asparagales</taxon>
        <taxon>Orchidaceae</taxon>
        <taxon>Vanilloideae</taxon>
        <taxon>Vanilleae</taxon>
        <taxon>Vanilla</taxon>
    </lineage>
</organism>
<dbReference type="EMBL" id="JADCNL010000010">
    <property type="protein sequence ID" value="KAG0463797.1"/>
    <property type="molecule type" value="Genomic_DNA"/>
</dbReference>
<dbReference type="AlphaFoldDB" id="A0A835Q9L9"/>
<proteinExistence type="predicted"/>
<dbReference type="OrthoDB" id="8062037at2759"/>
<reference evidence="1 2" key="1">
    <citation type="journal article" date="2020" name="Nat. Food">
        <title>A phased Vanilla planifolia genome enables genetic improvement of flavour and production.</title>
        <authorList>
            <person name="Hasing T."/>
            <person name="Tang H."/>
            <person name="Brym M."/>
            <person name="Khazi F."/>
            <person name="Huang T."/>
            <person name="Chambers A.H."/>
        </authorList>
    </citation>
    <scope>NUCLEOTIDE SEQUENCE [LARGE SCALE GENOMIC DNA]</scope>
    <source>
        <tissue evidence="1">Leaf</tissue>
    </source>
</reference>